<dbReference type="Pfam" id="PF13927">
    <property type="entry name" value="Ig_3"/>
    <property type="match status" value="3"/>
</dbReference>
<dbReference type="GO" id="GO:0007156">
    <property type="term" value="P:homophilic cell adhesion via plasma membrane adhesion molecules"/>
    <property type="evidence" value="ECO:0007669"/>
    <property type="project" value="TreeGrafter"/>
</dbReference>
<keyword evidence="3" id="KW-0393">Immunoglobulin domain</keyword>
<feature type="domain" description="Ig-like" evidence="6">
    <location>
        <begin position="160"/>
        <end position="253"/>
    </location>
</feature>
<dbReference type="KEGG" id="foc:127752093"/>
<dbReference type="Gene3D" id="2.60.40.10">
    <property type="entry name" value="Immunoglobulins"/>
    <property type="match status" value="4"/>
</dbReference>
<dbReference type="InterPro" id="IPR036179">
    <property type="entry name" value="Ig-like_dom_sf"/>
</dbReference>
<keyword evidence="1 5" id="KW-0732">Signal</keyword>
<evidence type="ECO:0000256" key="1">
    <source>
        <dbReference type="ARBA" id="ARBA00022729"/>
    </source>
</evidence>
<protein>
    <submittedName>
        <fullName evidence="9">Cell adhesion molecule Dscam2-like</fullName>
    </submittedName>
</protein>
<dbReference type="InterPro" id="IPR013783">
    <property type="entry name" value="Ig-like_fold"/>
</dbReference>
<dbReference type="OrthoDB" id="6429135at2759"/>
<dbReference type="InterPro" id="IPR007110">
    <property type="entry name" value="Ig-like_dom"/>
</dbReference>
<reference evidence="9" key="1">
    <citation type="submission" date="2025-08" db="UniProtKB">
        <authorList>
            <consortium name="RefSeq"/>
        </authorList>
    </citation>
    <scope>IDENTIFICATION</scope>
    <source>
        <tissue evidence="9">Whole organism</tissue>
    </source>
</reference>
<evidence type="ECO:0000256" key="2">
    <source>
        <dbReference type="ARBA" id="ARBA00023157"/>
    </source>
</evidence>
<keyword evidence="8" id="KW-1185">Reference proteome</keyword>
<dbReference type="Proteomes" id="UP000504606">
    <property type="component" value="Unplaced"/>
</dbReference>
<dbReference type="SMART" id="SM00060">
    <property type="entry name" value="FN3"/>
    <property type="match status" value="1"/>
</dbReference>
<dbReference type="SUPFAM" id="SSF49265">
    <property type="entry name" value="Fibronectin type III"/>
    <property type="match status" value="1"/>
</dbReference>
<keyword evidence="2" id="KW-1015">Disulfide bond</keyword>
<evidence type="ECO:0000256" key="5">
    <source>
        <dbReference type="SAM" id="SignalP"/>
    </source>
</evidence>
<evidence type="ECO:0000256" key="4">
    <source>
        <dbReference type="SAM" id="MobiDB-lite"/>
    </source>
</evidence>
<dbReference type="PROSITE" id="PS50853">
    <property type="entry name" value="FN3"/>
    <property type="match status" value="1"/>
</dbReference>
<organism evidence="8 9">
    <name type="scientific">Frankliniella occidentalis</name>
    <name type="common">Western flower thrips</name>
    <name type="synonym">Euthrips occidentalis</name>
    <dbReference type="NCBI Taxonomy" id="133901"/>
    <lineage>
        <taxon>Eukaryota</taxon>
        <taxon>Metazoa</taxon>
        <taxon>Ecdysozoa</taxon>
        <taxon>Arthropoda</taxon>
        <taxon>Hexapoda</taxon>
        <taxon>Insecta</taxon>
        <taxon>Pterygota</taxon>
        <taxon>Neoptera</taxon>
        <taxon>Paraneoptera</taxon>
        <taxon>Thysanoptera</taxon>
        <taxon>Terebrantia</taxon>
        <taxon>Thripoidea</taxon>
        <taxon>Thripidae</taxon>
        <taxon>Frankliniella</taxon>
    </lineage>
</organism>
<dbReference type="FunFam" id="2.60.40.10:FF:000104">
    <property type="entry name" value="Down syndrome cell adhesion molecule b"/>
    <property type="match status" value="1"/>
</dbReference>
<gene>
    <name evidence="9" type="primary">LOC127752093</name>
</gene>
<dbReference type="FunFam" id="2.60.40.10:FF:000333">
    <property type="entry name" value="Down syndrome cell adhesion molecule"/>
    <property type="match status" value="1"/>
</dbReference>
<dbReference type="CDD" id="cd00063">
    <property type="entry name" value="FN3"/>
    <property type="match status" value="1"/>
</dbReference>
<dbReference type="Pfam" id="PF00041">
    <property type="entry name" value="fn3"/>
    <property type="match status" value="1"/>
</dbReference>
<dbReference type="AlphaFoldDB" id="A0A9C6XCJ7"/>
<accession>A0A9C6XCJ7</accession>
<proteinExistence type="predicted"/>
<dbReference type="GO" id="GO:0005886">
    <property type="term" value="C:plasma membrane"/>
    <property type="evidence" value="ECO:0007669"/>
    <property type="project" value="TreeGrafter"/>
</dbReference>
<dbReference type="InterPro" id="IPR036116">
    <property type="entry name" value="FN3_sf"/>
</dbReference>
<dbReference type="GeneID" id="127752093"/>
<dbReference type="PANTHER" id="PTHR45080:SF8">
    <property type="entry name" value="IG-LIKE DOMAIN-CONTAINING PROTEIN"/>
    <property type="match status" value="1"/>
</dbReference>
<dbReference type="PROSITE" id="PS50835">
    <property type="entry name" value="IG_LIKE"/>
    <property type="match status" value="3"/>
</dbReference>
<sequence>MLHFTFSRDFLFLFFFLSNLRFGLPTRRAAPCSLVYTPTVISCMTFSFSPPNFLVTNAPSLTTGSQTRKVWPHSSAVQRRRSRGASGREERQFRCRPPRVPSRVCLHLGDAGVAKTTHSILPSGRRRDDSLSLATPFSVSLCLFLFANCFMPGWCSAVPPRIAPFYFEEGLTEGMRTQVMCTASQGDPPVTLSWVKDSAALDAGPQQHTVQIKDFAAYSSVLTIHSVTANHSGNYTCVVTNHAGRAEYTAGLSVTVPPRWVVEPAEQSVVLGKAVTLPCQADGFPKPTITWKQAIGTQPQEFRDVGFEFQQLEEGSLFLAEAGGQHKGHYMCQATNGIGPALSKLVKLNVLAGPRIRPRPRTETARRGEAVTLRCAADGDPTLEIVWRLRGSRIDPAFDGRYAIKTTPLGAGSAAGGAGGGPLAGVLSELTVEETELRDRGEYQCIANNAYGQDSVGVQLLVQELPDFPRNLRVSEQTGRSVTLSWSPAPSAADSDSAVVSYIVQYKEARDVWHDHNQQKVLEGAETSTLIAGLRPATAYHFRIFAQNQLGTSAASDVLH</sequence>
<dbReference type="InterPro" id="IPR003599">
    <property type="entry name" value="Ig_sub"/>
</dbReference>
<dbReference type="InterPro" id="IPR003598">
    <property type="entry name" value="Ig_sub2"/>
</dbReference>
<name>A0A9C6XCJ7_FRAOC</name>
<dbReference type="SMART" id="SM00408">
    <property type="entry name" value="IGc2"/>
    <property type="match status" value="3"/>
</dbReference>
<dbReference type="InterPro" id="IPR050958">
    <property type="entry name" value="Cell_Adh-Cytoskel_Orgn"/>
</dbReference>
<evidence type="ECO:0000259" key="7">
    <source>
        <dbReference type="PROSITE" id="PS50853"/>
    </source>
</evidence>
<dbReference type="InterPro" id="IPR003961">
    <property type="entry name" value="FN3_dom"/>
</dbReference>
<dbReference type="PRINTS" id="PR00014">
    <property type="entry name" value="FNTYPEIII"/>
</dbReference>
<feature type="region of interest" description="Disordered" evidence="4">
    <location>
        <begin position="72"/>
        <end position="93"/>
    </location>
</feature>
<feature type="signal peptide" evidence="5">
    <location>
        <begin position="1"/>
        <end position="25"/>
    </location>
</feature>
<dbReference type="RefSeq" id="XP_052132624.1">
    <property type="nucleotide sequence ID" value="XM_052276664.1"/>
</dbReference>
<feature type="domain" description="Ig-like" evidence="6">
    <location>
        <begin position="354"/>
        <end position="463"/>
    </location>
</feature>
<evidence type="ECO:0000313" key="9">
    <source>
        <dbReference type="RefSeq" id="XP_052132624.1"/>
    </source>
</evidence>
<feature type="domain" description="Ig-like" evidence="6">
    <location>
        <begin position="258"/>
        <end position="349"/>
    </location>
</feature>
<feature type="non-terminal residue" evidence="9">
    <location>
        <position position="560"/>
    </location>
</feature>
<feature type="chain" id="PRO_5038693207" evidence="5">
    <location>
        <begin position="26"/>
        <end position="560"/>
    </location>
</feature>
<dbReference type="SMART" id="SM00409">
    <property type="entry name" value="IG"/>
    <property type="match status" value="3"/>
</dbReference>
<dbReference type="PANTHER" id="PTHR45080">
    <property type="entry name" value="CONTACTIN 5"/>
    <property type="match status" value="1"/>
</dbReference>
<evidence type="ECO:0000259" key="6">
    <source>
        <dbReference type="PROSITE" id="PS50835"/>
    </source>
</evidence>
<dbReference type="SUPFAM" id="SSF48726">
    <property type="entry name" value="Immunoglobulin"/>
    <property type="match status" value="3"/>
</dbReference>
<feature type="domain" description="Fibronectin type-III" evidence="7">
    <location>
        <begin position="468"/>
        <end position="560"/>
    </location>
</feature>
<evidence type="ECO:0000313" key="8">
    <source>
        <dbReference type="Proteomes" id="UP000504606"/>
    </source>
</evidence>
<evidence type="ECO:0000256" key="3">
    <source>
        <dbReference type="ARBA" id="ARBA00023319"/>
    </source>
</evidence>